<organism evidence="6 7">
    <name type="scientific">[Mycoplasma] phocae</name>
    <dbReference type="NCBI Taxonomy" id="142651"/>
    <lineage>
        <taxon>Bacteria</taxon>
        <taxon>Bacillati</taxon>
        <taxon>Mycoplasmatota</taxon>
        <taxon>Mycoplasmoidales</taxon>
        <taxon>Metamycoplasmataceae</taxon>
        <taxon>Metamycoplasma</taxon>
    </lineage>
</organism>
<dbReference type="Pfam" id="PF26364">
    <property type="entry name" value="MIB_M2"/>
    <property type="match status" value="1"/>
</dbReference>
<feature type="domain" description="Mycoplasma immunoglobulin binding protein arm" evidence="4">
    <location>
        <begin position="196"/>
        <end position="402"/>
    </location>
</feature>
<name>A0A2Z5IPX6_9BACT</name>
<feature type="region of interest" description="Disordered" evidence="2">
    <location>
        <begin position="89"/>
        <end position="146"/>
    </location>
</feature>
<dbReference type="NCBIfam" id="TIGR04526">
    <property type="entry name" value="predic_Ig_block"/>
    <property type="match status" value="1"/>
</dbReference>
<dbReference type="NCBIfam" id="TIGR04524">
    <property type="entry name" value="mycoplas_M_dom"/>
    <property type="match status" value="1"/>
</dbReference>
<dbReference type="KEGG" id="mpho:DA803_00205"/>
<evidence type="ECO:0000313" key="6">
    <source>
        <dbReference type="EMBL" id="AXE60524.1"/>
    </source>
</evidence>
<evidence type="ECO:0000259" key="5">
    <source>
        <dbReference type="Pfam" id="PF26364"/>
    </source>
</evidence>
<dbReference type="Pfam" id="PF26360">
    <property type="entry name" value="MIB_M1"/>
    <property type="match status" value="1"/>
</dbReference>
<dbReference type="InterPro" id="IPR058860">
    <property type="entry name" value="MIB_M2"/>
</dbReference>
<dbReference type="EMBL" id="CP029295">
    <property type="protein sequence ID" value="AXE60524.1"/>
    <property type="molecule type" value="Genomic_DNA"/>
</dbReference>
<dbReference type="Proteomes" id="UP000252477">
    <property type="component" value="Chromosome"/>
</dbReference>
<keyword evidence="1" id="KW-0175">Coiled coil</keyword>
<dbReference type="InterPro" id="IPR058861">
    <property type="entry name" value="MIB_arm"/>
</dbReference>
<feature type="domain" description="IgG-blocking virulence" evidence="3">
    <location>
        <begin position="407"/>
        <end position="606"/>
    </location>
</feature>
<dbReference type="Pfam" id="PF26361">
    <property type="entry name" value="MIB_arm"/>
    <property type="match status" value="1"/>
</dbReference>
<feature type="compositionally biased region" description="Basic and acidic residues" evidence="2">
    <location>
        <begin position="89"/>
        <end position="119"/>
    </location>
</feature>
<dbReference type="OrthoDB" id="401311at2"/>
<feature type="compositionally biased region" description="Basic and acidic residues" evidence="2">
    <location>
        <begin position="129"/>
        <end position="146"/>
    </location>
</feature>
<dbReference type="RefSeq" id="WP_114190644.1">
    <property type="nucleotide sequence ID" value="NZ_CP029295.1"/>
</dbReference>
<evidence type="ECO:0000256" key="2">
    <source>
        <dbReference type="SAM" id="MobiDB-lite"/>
    </source>
</evidence>
<reference evidence="6 7" key="1">
    <citation type="submission" date="2018-05" db="EMBL/GenBank/DDBJ databases">
        <title>Annotation of the Mycoplasma phocidae genome.</title>
        <authorList>
            <person name="Brown D.R."/>
            <person name="Kutish G.F."/>
            <person name="Frasca S.Jr."/>
        </authorList>
    </citation>
    <scope>NUCLEOTIDE SEQUENCE [LARGE SCALE GENOMIC DNA]</scope>
    <source>
        <strain evidence="6 7">105</strain>
    </source>
</reference>
<accession>A0A2Z5IPX6</accession>
<proteinExistence type="predicted"/>
<evidence type="ECO:0000259" key="3">
    <source>
        <dbReference type="Pfam" id="PF26360"/>
    </source>
</evidence>
<dbReference type="InterPro" id="IPR030941">
    <property type="entry name" value="Predic_Ig_block"/>
</dbReference>
<evidence type="ECO:0000259" key="4">
    <source>
        <dbReference type="Pfam" id="PF26361"/>
    </source>
</evidence>
<dbReference type="InterPro" id="IPR030942">
    <property type="entry name" value="Mycoplas_M_dom"/>
</dbReference>
<evidence type="ECO:0000313" key="7">
    <source>
        <dbReference type="Proteomes" id="UP000252477"/>
    </source>
</evidence>
<dbReference type="AlphaFoldDB" id="A0A2Z5IPX6"/>
<keyword evidence="7" id="KW-1185">Reference proteome</keyword>
<sequence>MKFLKKRKNKILLGVVISTAVVSISLGAGLYYLNSDLARNELRSIASPEINIKLINKDNLDIKNASSSINDSNLKEIKTPQKIIPKKDEKIISAPDIKKPETKKEEQKEKPEDKKEKKPSPIIEEIDENKDKTKPSRPSADDLRDTEETYVDFGDIKVKVRIKKPGRKIDPKYINLANREEYLNNIVGKIVYVEVTQELIDKNRSNVQGAFKSALHQVTLNDFKTYSEGDIKAVIRQNKNTGYFINLFEKYKRLFDNGDKVVDFLTEEGKRKYPIEIKQKYIDTVDRLNKEIESKKKEFDEFTKKKPQERDPKTGEYTEEFNKYSKEFEKFDTDIIELKNQIQDAKDYKYSQLIANLDFDRFKNVAPSIDADLSKGYVINTDEQNVYVDENGNLNSFASSPLLNQTTSRNERDNSQKRAFGIPGYFGRSSYLIDEGNYPGWNKADVTLSPDFQFLNINSSDGIKIEKLTKDLRSKLDTKRNEGYVVTIDASNSSGYSKTLNLIKQLKEKGKEITSYRIKNIGLRDNNQEFLDIFKELPEKLPQLEVFFEGPNTSALLALESKKIDELGIYTSGNSLAEHWSINPYALKNVAWFNNLDYNVSWDYNKYEKITTRITFDSISFDQSDYSADLKRINDGLKIAYWIRNNEPVFQGGLGPGLDPDNNEKGNSYPTGLDLTRVKSMKSLKGLQFKREDNDPEDSKRRLKRIGLYNSGPIFSIDVDDLNDGQFDILDTNPFSQPRSKIYFSNGSETTRINVTNNKKIRLSSSGKTNLKTLLNYSDNFGSNTKIEIDMKDSNLVSDLSEFTTSESNGIVIA</sequence>
<gene>
    <name evidence="6" type="ORF">DA803_00205</name>
</gene>
<protein>
    <submittedName>
        <fullName evidence="6">Putative immunoglobulin-blocking virulence protein</fullName>
    </submittedName>
</protein>
<feature type="coiled-coil region" evidence="1">
    <location>
        <begin position="278"/>
        <end position="305"/>
    </location>
</feature>
<feature type="domain" description="Mycoplasma immunoglobulin binding protein M2" evidence="5">
    <location>
        <begin position="616"/>
        <end position="804"/>
    </location>
</feature>
<evidence type="ECO:0000256" key="1">
    <source>
        <dbReference type="SAM" id="Coils"/>
    </source>
</evidence>